<proteinExistence type="predicted"/>
<dbReference type="AlphaFoldDB" id="A0A9Q1G9Z0"/>
<evidence type="ECO:0000313" key="3">
    <source>
        <dbReference type="Proteomes" id="UP001152622"/>
    </source>
</evidence>
<organism evidence="2 3">
    <name type="scientific">Synaphobranchus kaupii</name>
    <name type="common">Kaup's arrowtooth eel</name>
    <dbReference type="NCBI Taxonomy" id="118154"/>
    <lineage>
        <taxon>Eukaryota</taxon>
        <taxon>Metazoa</taxon>
        <taxon>Chordata</taxon>
        <taxon>Craniata</taxon>
        <taxon>Vertebrata</taxon>
        <taxon>Euteleostomi</taxon>
        <taxon>Actinopterygii</taxon>
        <taxon>Neopterygii</taxon>
        <taxon>Teleostei</taxon>
        <taxon>Anguilliformes</taxon>
        <taxon>Synaphobranchidae</taxon>
        <taxon>Synaphobranchus</taxon>
    </lineage>
</organism>
<protein>
    <submittedName>
        <fullName evidence="2">Uncharacterized protein</fullName>
    </submittedName>
</protein>
<evidence type="ECO:0000256" key="1">
    <source>
        <dbReference type="SAM" id="MobiDB-lite"/>
    </source>
</evidence>
<evidence type="ECO:0000313" key="2">
    <source>
        <dbReference type="EMBL" id="KAJ8379644.1"/>
    </source>
</evidence>
<name>A0A9Q1G9Z0_SYNKA</name>
<feature type="compositionally biased region" description="Basic and acidic residues" evidence="1">
    <location>
        <begin position="14"/>
        <end position="26"/>
    </location>
</feature>
<comment type="caution">
    <text evidence="2">The sequence shown here is derived from an EMBL/GenBank/DDBJ whole genome shotgun (WGS) entry which is preliminary data.</text>
</comment>
<keyword evidence="3" id="KW-1185">Reference proteome</keyword>
<sequence length="143" mass="15398">MTPHVSEVGVELTDEGRRPGRARGKEGTPANPRALRPAGLSRRLAWHALLPAPRAAGSGWEATACAPANSASYAWRTARPNARHRCLSRWDHNARPSLVFRAPGPGRYPLTATAPVYLLRERGLTVGADIRQTPLPPRGGSLS</sequence>
<gene>
    <name evidence="2" type="ORF">SKAU_G00004220</name>
</gene>
<feature type="region of interest" description="Disordered" evidence="1">
    <location>
        <begin position="1"/>
        <end position="37"/>
    </location>
</feature>
<accession>A0A9Q1G9Z0</accession>
<reference evidence="2" key="1">
    <citation type="journal article" date="2023" name="Science">
        <title>Genome structures resolve the early diversification of teleost fishes.</title>
        <authorList>
            <person name="Parey E."/>
            <person name="Louis A."/>
            <person name="Montfort J."/>
            <person name="Bouchez O."/>
            <person name="Roques C."/>
            <person name="Iampietro C."/>
            <person name="Lluch J."/>
            <person name="Castinel A."/>
            <person name="Donnadieu C."/>
            <person name="Desvignes T."/>
            <person name="Floi Bucao C."/>
            <person name="Jouanno E."/>
            <person name="Wen M."/>
            <person name="Mejri S."/>
            <person name="Dirks R."/>
            <person name="Jansen H."/>
            <person name="Henkel C."/>
            <person name="Chen W.J."/>
            <person name="Zahm M."/>
            <person name="Cabau C."/>
            <person name="Klopp C."/>
            <person name="Thompson A.W."/>
            <person name="Robinson-Rechavi M."/>
            <person name="Braasch I."/>
            <person name="Lecointre G."/>
            <person name="Bobe J."/>
            <person name="Postlethwait J.H."/>
            <person name="Berthelot C."/>
            <person name="Roest Crollius H."/>
            <person name="Guiguen Y."/>
        </authorList>
    </citation>
    <scope>NUCLEOTIDE SEQUENCE</scope>
    <source>
        <strain evidence="2">WJC10195</strain>
    </source>
</reference>
<dbReference type="Proteomes" id="UP001152622">
    <property type="component" value="Chromosome 1"/>
</dbReference>
<dbReference type="EMBL" id="JAINUF010000001">
    <property type="protein sequence ID" value="KAJ8379644.1"/>
    <property type="molecule type" value="Genomic_DNA"/>
</dbReference>